<comment type="caution">
    <text evidence="1">The sequence shown here is derived from an EMBL/GenBank/DDBJ whole genome shotgun (WGS) entry which is preliminary data.</text>
</comment>
<dbReference type="RefSeq" id="WP_078499237.1">
    <property type="nucleotide sequence ID" value="NZ_MSZX01000005.1"/>
</dbReference>
<protein>
    <submittedName>
        <fullName evidence="1">Uncharacterized protein</fullName>
    </submittedName>
</protein>
<accession>A0A1T2XCT1</accession>
<proteinExistence type="predicted"/>
<sequence length="125" mass="14031">MNIWLKEFKAEKIRADSAECRESQLKQALESVIHQCSGSPAYTDGAYACYYANRTLLNVYGEVSRSNNGIGQVDKMLHDIRRIAKDADMDVIVTIIDQDLGYQMGYHRIDLPCVGQLPKFKGVTG</sequence>
<reference evidence="1 2" key="1">
    <citation type="submission" date="2017-01" db="EMBL/GenBank/DDBJ databases">
        <title>Genome analysis of Paenibacillus selenitrireducens ES3-24.</title>
        <authorList>
            <person name="Xu D."/>
            <person name="Yao R."/>
            <person name="Zheng S."/>
        </authorList>
    </citation>
    <scope>NUCLEOTIDE SEQUENCE [LARGE SCALE GENOMIC DNA]</scope>
    <source>
        <strain evidence="1 2">ES3-24</strain>
    </source>
</reference>
<organism evidence="1 2">
    <name type="scientific">Paenibacillus selenitireducens</name>
    <dbReference type="NCBI Taxonomy" id="1324314"/>
    <lineage>
        <taxon>Bacteria</taxon>
        <taxon>Bacillati</taxon>
        <taxon>Bacillota</taxon>
        <taxon>Bacilli</taxon>
        <taxon>Bacillales</taxon>
        <taxon>Paenibacillaceae</taxon>
        <taxon>Paenibacillus</taxon>
    </lineage>
</organism>
<dbReference type="AlphaFoldDB" id="A0A1T2XCT1"/>
<dbReference type="EMBL" id="MSZX01000005">
    <property type="protein sequence ID" value="OPA77496.1"/>
    <property type="molecule type" value="Genomic_DNA"/>
</dbReference>
<keyword evidence="2" id="KW-1185">Reference proteome</keyword>
<evidence type="ECO:0000313" key="2">
    <source>
        <dbReference type="Proteomes" id="UP000190188"/>
    </source>
</evidence>
<name>A0A1T2XCT1_9BACL</name>
<evidence type="ECO:0000313" key="1">
    <source>
        <dbReference type="EMBL" id="OPA77496.1"/>
    </source>
</evidence>
<dbReference type="Proteomes" id="UP000190188">
    <property type="component" value="Unassembled WGS sequence"/>
</dbReference>
<dbReference type="STRING" id="1324314.BVG16_13670"/>
<gene>
    <name evidence="1" type="ORF">BVG16_13670</name>
</gene>